<proteinExistence type="predicted"/>
<dbReference type="RefSeq" id="WP_377367837.1">
    <property type="nucleotide sequence ID" value="NZ_JAOTJD010000005.1"/>
</dbReference>
<reference evidence="1 2" key="1">
    <citation type="submission" date="2022-09" db="EMBL/GenBank/DDBJ databases">
        <title>New species of Phenylobacterium.</title>
        <authorList>
            <person name="Mieszkin S."/>
        </authorList>
    </citation>
    <scope>NUCLEOTIDE SEQUENCE [LARGE SCALE GENOMIC DNA]</scope>
    <source>
        <strain evidence="1 2">HK31-G</strain>
    </source>
</reference>
<dbReference type="EMBL" id="JAOTJD010000005">
    <property type="protein sequence ID" value="MFD3263143.1"/>
    <property type="molecule type" value="Genomic_DNA"/>
</dbReference>
<dbReference type="Proteomes" id="UP001598130">
    <property type="component" value="Unassembled WGS sequence"/>
</dbReference>
<gene>
    <name evidence="1" type="ORF">OCL97_04075</name>
</gene>
<organism evidence="1 2">
    <name type="scientific">Phenylobacterium ferrooxidans</name>
    <dbReference type="NCBI Taxonomy" id="2982689"/>
    <lineage>
        <taxon>Bacteria</taxon>
        <taxon>Pseudomonadati</taxon>
        <taxon>Pseudomonadota</taxon>
        <taxon>Alphaproteobacteria</taxon>
        <taxon>Caulobacterales</taxon>
        <taxon>Caulobacteraceae</taxon>
        <taxon>Phenylobacterium</taxon>
    </lineage>
</organism>
<evidence type="ECO:0000313" key="1">
    <source>
        <dbReference type="EMBL" id="MFD3263143.1"/>
    </source>
</evidence>
<keyword evidence="2" id="KW-1185">Reference proteome</keyword>
<protein>
    <submittedName>
        <fullName evidence="1">Uncharacterized protein</fullName>
    </submittedName>
</protein>
<name>A0ABW6CQR6_9CAUL</name>
<comment type="caution">
    <text evidence="1">The sequence shown here is derived from an EMBL/GenBank/DDBJ whole genome shotgun (WGS) entry which is preliminary data.</text>
</comment>
<accession>A0ABW6CQR6</accession>
<evidence type="ECO:0000313" key="2">
    <source>
        <dbReference type="Proteomes" id="UP001598130"/>
    </source>
</evidence>
<sequence length="121" mass="13317">MEPHPLVVEPRPQAVPTVGAVAGMRAVSILHWTMRPGQRGPYELRLVKATTWHDAAELLAPLDGGRVKECVTPTLLAIAKAYPDNHVWTQVVEQIPSVRDHYEGASGWSRARSNSEGFNVD</sequence>